<dbReference type="PANTHER" id="PTHR43580:SF2">
    <property type="entry name" value="CYTOKINE-LIKE NUCLEAR FACTOR N-PAC"/>
    <property type="match status" value="1"/>
</dbReference>
<gene>
    <name evidence="6" type="ORF">Kpho01_07180</name>
</gene>
<feature type="domain" description="NADPH-dependent reductive aminase-like C-terminal" evidence="5">
    <location>
        <begin position="185"/>
        <end position="312"/>
    </location>
</feature>
<reference evidence="6" key="1">
    <citation type="submission" date="2023-02" db="EMBL/GenBank/DDBJ databases">
        <title>Kitasatospora phosalacinea NBRC 14362.</title>
        <authorList>
            <person name="Ichikawa N."/>
            <person name="Sato H."/>
            <person name="Tonouchi N."/>
        </authorList>
    </citation>
    <scope>NUCLEOTIDE SEQUENCE</scope>
    <source>
        <strain evidence="6">NBRC 14362</strain>
    </source>
</reference>
<proteinExistence type="inferred from homology"/>
<dbReference type="OrthoDB" id="9135493at2"/>
<evidence type="ECO:0000256" key="1">
    <source>
        <dbReference type="ARBA" id="ARBA00009080"/>
    </source>
</evidence>
<dbReference type="PIRSF" id="PIRSF000103">
    <property type="entry name" value="HIBADH"/>
    <property type="match status" value="1"/>
</dbReference>
<comment type="caution">
    <text evidence="6">The sequence shown here is derived from an EMBL/GenBank/DDBJ whole genome shotgun (WGS) entry which is preliminary data.</text>
</comment>
<dbReference type="InterPro" id="IPR048666">
    <property type="entry name" value="RedAm-like_C"/>
</dbReference>
<dbReference type="AlphaFoldDB" id="A0A9W6UM09"/>
<evidence type="ECO:0000313" key="7">
    <source>
        <dbReference type="Proteomes" id="UP001165143"/>
    </source>
</evidence>
<name>A0A9W6UM09_9ACTN</name>
<protein>
    <submittedName>
        <fullName evidence="6">Dehydrogenase</fullName>
    </submittedName>
</protein>
<accession>A0A9W6UM09</accession>
<dbReference type="Proteomes" id="UP001165143">
    <property type="component" value="Unassembled WGS sequence"/>
</dbReference>
<evidence type="ECO:0000256" key="3">
    <source>
        <dbReference type="SAM" id="MobiDB-lite"/>
    </source>
</evidence>
<evidence type="ECO:0000259" key="4">
    <source>
        <dbReference type="Pfam" id="PF03446"/>
    </source>
</evidence>
<dbReference type="RefSeq" id="WP_081974238.1">
    <property type="nucleotide sequence ID" value="NZ_BSRX01000003.1"/>
</dbReference>
<dbReference type="InterPro" id="IPR006115">
    <property type="entry name" value="6PGDH_NADP-bd"/>
</dbReference>
<evidence type="ECO:0000259" key="5">
    <source>
        <dbReference type="Pfam" id="PF21761"/>
    </source>
</evidence>
<keyword evidence="2" id="KW-0560">Oxidoreductase</keyword>
<dbReference type="SUPFAM" id="SSF51735">
    <property type="entry name" value="NAD(P)-binding Rossmann-fold domains"/>
    <property type="match status" value="1"/>
</dbReference>
<dbReference type="GO" id="GO:0050661">
    <property type="term" value="F:NADP binding"/>
    <property type="evidence" value="ECO:0007669"/>
    <property type="project" value="InterPro"/>
</dbReference>
<feature type="region of interest" description="Disordered" evidence="3">
    <location>
        <begin position="1"/>
        <end position="25"/>
    </location>
</feature>
<dbReference type="Gene3D" id="3.40.50.720">
    <property type="entry name" value="NAD(P)-binding Rossmann-like Domain"/>
    <property type="match status" value="1"/>
</dbReference>
<dbReference type="InterPro" id="IPR051265">
    <property type="entry name" value="HIBADH-related_NP60_sf"/>
</dbReference>
<dbReference type="InterPro" id="IPR036291">
    <property type="entry name" value="NAD(P)-bd_dom_sf"/>
</dbReference>
<dbReference type="Gene3D" id="1.10.1040.10">
    <property type="entry name" value="N-(1-d-carboxylethyl)-l-norvaline Dehydrogenase, domain 2"/>
    <property type="match status" value="1"/>
</dbReference>
<dbReference type="Pfam" id="PF03446">
    <property type="entry name" value="NAD_binding_2"/>
    <property type="match status" value="1"/>
</dbReference>
<evidence type="ECO:0000313" key="6">
    <source>
        <dbReference type="EMBL" id="GLW52707.1"/>
    </source>
</evidence>
<evidence type="ECO:0000256" key="2">
    <source>
        <dbReference type="ARBA" id="ARBA00023002"/>
    </source>
</evidence>
<dbReference type="PANTHER" id="PTHR43580">
    <property type="entry name" value="OXIDOREDUCTASE GLYR1-RELATED"/>
    <property type="match status" value="1"/>
</dbReference>
<dbReference type="EMBL" id="BSRX01000003">
    <property type="protein sequence ID" value="GLW52707.1"/>
    <property type="molecule type" value="Genomic_DNA"/>
</dbReference>
<dbReference type="InterPro" id="IPR013328">
    <property type="entry name" value="6PGD_dom2"/>
</dbReference>
<feature type="domain" description="6-phosphogluconate dehydrogenase NADP-binding" evidence="4">
    <location>
        <begin position="31"/>
        <end position="174"/>
    </location>
</feature>
<dbReference type="GO" id="GO:0016491">
    <property type="term" value="F:oxidoreductase activity"/>
    <property type="evidence" value="ECO:0007669"/>
    <property type="project" value="UniProtKB-KW"/>
</dbReference>
<comment type="similarity">
    <text evidence="1">Belongs to the HIBADH-related family.</text>
</comment>
<sequence>MTENAVGHSIENPAEDTAARTPGGTARTPLTLLGLGAMGTALGRAWLAAGHPLTVWNRSAARAEALAAEGATVAASAAEAVAANGLVVVCLLDDDSVGQALADADLTGRDLVNLVTGTPGQARDRAAWAVARGARYLDGGIMAVPPMIGVPEAGGYVFYSGSPELFEQHRAALAVPAGVRWVGEDPGLAALHDVALLGAMYGMFAGAAHAFALIGKESVAPSSLAPLLADWLTAMAPAVHQTAAQLEAGDYTLGVVSNLGMQVAGVPTFLRTAEEQRVSPELLAPYFGLMRRRLESGSAEEDLTGVVDLLRR</sequence>
<dbReference type="Pfam" id="PF21761">
    <property type="entry name" value="RedAm-like_C"/>
    <property type="match status" value="1"/>
</dbReference>
<dbReference type="InterPro" id="IPR015815">
    <property type="entry name" value="HIBADH-related"/>
</dbReference>
<organism evidence="6 7">
    <name type="scientific">Kitasatospora phosalacinea</name>
    <dbReference type="NCBI Taxonomy" id="2065"/>
    <lineage>
        <taxon>Bacteria</taxon>
        <taxon>Bacillati</taxon>
        <taxon>Actinomycetota</taxon>
        <taxon>Actinomycetes</taxon>
        <taxon>Kitasatosporales</taxon>
        <taxon>Streptomycetaceae</taxon>
        <taxon>Kitasatospora</taxon>
    </lineage>
</organism>